<feature type="domain" description="SCP" evidence="2">
    <location>
        <begin position="31"/>
        <end position="139"/>
    </location>
</feature>
<dbReference type="RefSeq" id="WP_249057829.1">
    <property type="nucleotide sequence ID" value="NZ_JALZWP010000005.1"/>
</dbReference>
<organism evidence="3 4">
    <name type="scientific">Roseinatronobacter domitianus</name>
    <dbReference type="NCBI Taxonomy" id="2940293"/>
    <lineage>
        <taxon>Bacteria</taxon>
        <taxon>Pseudomonadati</taxon>
        <taxon>Pseudomonadota</taxon>
        <taxon>Alphaproteobacteria</taxon>
        <taxon>Rhodobacterales</taxon>
        <taxon>Paracoccaceae</taxon>
        <taxon>Roseinatronobacter</taxon>
    </lineage>
</organism>
<feature type="chain" id="PRO_5045326317" evidence="1">
    <location>
        <begin position="18"/>
        <end position="147"/>
    </location>
</feature>
<evidence type="ECO:0000259" key="2">
    <source>
        <dbReference type="Pfam" id="PF00188"/>
    </source>
</evidence>
<gene>
    <name evidence="3" type="ORF">M3N55_07130</name>
</gene>
<evidence type="ECO:0000313" key="4">
    <source>
        <dbReference type="Proteomes" id="UP001202550"/>
    </source>
</evidence>
<feature type="signal peptide" evidence="1">
    <location>
        <begin position="1"/>
        <end position="17"/>
    </location>
</feature>
<dbReference type="InterPro" id="IPR014044">
    <property type="entry name" value="CAP_dom"/>
</dbReference>
<dbReference type="SUPFAM" id="SSF55797">
    <property type="entry name" value="PR-1-like"/>
    <property type="match status" value="1"/>
</dbReference>
<dbReference type="Pfam" id="PF00188">
    <property type="entry name" value="CAP"/>
    <property type="match status" value="1"/>
</dbReference>
<comment type="caution">
    <text evidence="3">The sequence shown here is derived from an EMBL/GenBank/DDBJ whole genome shotgun (WGS) entry which is preliminary data.</text>
</comment>
<dbReference type="Proteomes" id="UP001202550">
    <property type="component" value="Unassembled WGS sequence"/>
</dbReference>
<keyword evidence="4" id="KW-1185">Reference proteome</keyword>
<dbReference type="Gene3D" id="3.40.33.10">
    <property type="entry name" value="CAP"/>
    <property type="match status" value="1"/>
</dbReference>
<dbReference type="InterPro" id="IPR035940">
    <property type="entry name" value="CAP_sf"/>
</dbReference>
<protein>
    <submittedName>
        <fullName evidence="3">CAP domain-containing protein</fullName>
    </submittedName>
</protein>
<reference evidence="3 4" key="1">
    <citation type="submission" date="2022-05" db="EMBL/GenBank/DDBJ databases">
        <title>Seasonal and diel survey of microbial diversity of the Tyrrhenian coast.</title>
        <authorList>
            <person name="Gattoni G."/>
            <person name="Corral P."/>
        </authorList>
    </citation>
    <scope>NUCLEOTIDE SEQUENCE [LARGE SCALE GENOMIC DNA]</scope>
    <source>
        <strain evidence="3 4">V10</strain>
    </source>
</reference>
<accession>A0ABT0M0W3</accession>
<keyword evidence="1" id="KW-0732">Signal</keyword>
<name>A0ABT0M0W3_9RHOB</name>
<dbReference type="EMBL" id="JALZWP010000005">
    <property type="protein sequence ID" value="MCL1628501.1"/>
    <property type="molecule type" value="Genomic_DNA"/>
</dbReference>
<dbReference type="CDD" id="cd05379">
    <property type="entry name" value="CAP_bacterial"/>
    <property type="match status" value="1"/>
</dbReference>
<dbReference type="PANTHER" id="PTHR31157:SF1">
    <property type="entry name" value="SCP DOMAIN-CONTAINING PROTEIN"/>
    <property type="match status" value="1"/>
</dbReference>
<evidence type="ECO:0000256" key="1">
    <source>
        <dbReference type="SAM" id="SignalP"/>
    </source>
</evidence>
<evidence type="ECO:0000313" key="3">
    <source>
        <dbReference type="EMBL" id="MCL1628501.1"/>
    </source>
</evidence>
<dbReference type="PANTHER" id="PTHR31157">
    <property type="entry name" value="SCP DOMAIN-CONTAINING PROTEIN"/>
    <property type="match status" value="1"/>
</dbReference>
<sequence>MRFLAFLALLLAPPALACSPVEPVESAVHLSSVNSARARSGLAPIALDSGLSRMAQGHACDMAALGYFDHTAPDGSGLFDRARQTGLSGFCQLAENIAHGPRDIPTVMGIWLRSPDHRANLLDPNLTHVGFGRAAGPHWVQVFGGRC</sequence>
<proteinExistence type="predicted"/>